<dbReference type="Gene3D" id="3.40.50.410">
    <property type="entry name" value="von Willebrand factor, type A domain"/>
    <property type="match status" value="1"/>
</dbReference>
<dbReference type="FunFam" id="2.60.40.10:FF:001442">
    <property type="entry name" value="von Willebrand factor A domain containing 1"/>
    <property type="match status" value="1"/>
</dbReference>
<evidence type="ECO:0000256" key="4">
    <source>
        <dbReference type="ARBA" id="ARBA00022553"/>
    </source>
</evidence>
<dbReference type="PROSITE" id="PS50853">
    <property type="entry name" value="FN3"/>
    <property type="match status" value="2"/>
</dbReference>
<feature type="compositionally biased region" description="Gly residues" evidence="13">
    <location>
        <begin position="308"/>
        <end position="317"/>
    </location>
</feature>
<keyword evidence="2" id="KW-0964">Secreted</keyword>
<feature type="chain" id="PRO_5016024018" description="von Willebrand factor A domain-containing protein 1" evidence="14">
    <location>
        <begin position="19"/>
        <end position="447"/>
    </location>
</feature>
<dbReference type="PROSITE" id="PS50234">
    <property type="entry name" value="VWFA"/>
    <property type="match status" value="1"/>
</dbReference>
<evidence type="ECO:0000256" key="11">
    <source>
        <dbReference type="ARBA" id="ARBA00046169"/>
    </source>
</evidence>
<dbReference type="CDD" id="cd00063">
    <property type="entry name" value="FN3"/>
    <property type="match status" value="2"/>
</dbReference>
<evidence type="ECO:0000256" key="9">
    <source>
        <dbReference type="ARBA" id="ARBA00023180"/>
    </source>
</evidence>
<dbReference type="SUPFAM" id="SSF53300">
    <property type="entry name" value="vWA-like"/>
    <property type="match status" value="1"/>
</dbReference>
<dbReference type="InterPro" id="IPR036116">
    <property type="entry name" value="FN3_sf"/>
</dbReference>
<dbReference type="PANTHER" id="PTHR24020:SF77">
    <property type="entry name" value="VON WILLEBRAND FACTOR A DOMAIN-CONTAINING PROTEIN 1"/>
    <property type="match status" value="1"/>
</dbReference>
<dbReference type="OrthoDB" id="9949424at2759"/>
<dbReference type="PANTHER" id="PTHR24020">
    <property type="entry name" value="COLLAGEN ALPHA"/>
    <property type="match status" value="1"/>
</dbReference>
<keyword evidence="4" id="KW-0597">Phosphoprotein</keyword>
<feature type="region of interest" description="Disordered" evidence="13">
    <location>
        <begin position="421"/>
        <end position="447"/>
    </location>
</feature>
<dbReference type="CDD" id="cd01472">
    <property type="entry name" value="vWA_collagen"/>
    <property type="match status" value="1"/>
</dbReference>
<comment type="function">
    <text evidence="11">Promotes matrix assembly. Involved in the organization of skeletal muscles and in the formation of neuromuscular junctions.</text>
</comment>
<name>A0A2Y9KLU4_ENHLU</name>
<dbReference type="PRINTS" id="PR00453">
    <property type="entry name" value="VWFADOMAIN"/>
</dbReference>
<dbReference type="SUPFAM" id="SSF49265">
    <property type="entry name" value="Fibronectin type III"/>
    <property type="match status" value="2"/>
</dbReference>
<comment type="subcellular location">
    <subcellularLocation>
        <location evidence="1">Secreted</location>
        <location evidence="1">Extracellular space</location>
        <location evidence="1">Extracellular matrix</location>
        <location evidence="1">Basement membrane</location>
    </subcellularLocation>
</comment>
<dbReference type="InterPro" id="IPR003961">
    <property type="entry name" value="FN3_dom"/>
</dbReference>
<evidence type="ECO:0000313" key="18">
    <source>
        <dbReference type="RefSeq" id="XP_022370245.1"/>
    </source>
</evidence>
<protein>
    <recommendedName>
        <fullName evidence="10">von Willebrand factor A domain-containing protein 1</fullName>
    </recommendedName>
</protein>
<dbReference type="InterPro" id="IPR002035">
    <property type="entry name" value="VWF_A"/>
</dbReference>
<evidence type="ECO:0000256" key="10">
    <source>
        <dbReference type="ARBA" id="ARBA00029542"/>
    </source>
</evidence>
<evidence type="ECO:0000259" key="16">
    <source>
        <dbReference type="PROSITE" id="PS50853"/>
    </source>
</evidence>
<evidence type="ECO:0000256" key="6">
    <source>
        <dbReference type="ARBA" id="ARBA00022737"/>
    </source>
</evidence>
<feature type="domain" description="Fibronectin type-III" evidence="16">
    <location>
        <begin position="214"/>
        <end position="305"/>
    </location>
</feature>
<feature type="domain" description="VWFA" evidence="15">
    <location>
        <begin position="34"/>
        <end position="213"/>
    </location>
</feature>
<keyword evidence="7" id="KW-0084">Basement membrane</keyword>
<gene>
    <name evidence="18" type="primary">LOC111154695</name>
</gene>
<reference evidence="18" key="1">
    <citation type="submission" date="2025-08" db="UniProtKB">
        <authorList>
            <consortium name="RefSeq"/>
        </authorList>
    </citation>
    <scope>IDENTIFICATION</scope>
    <source>
        <tissue evidence="18">Blood</tissue>
    </source>
</reference>
<dbReference type="SMART" id="SM00327">
    <property type="entry name" value="VWA"/>
    <property type="match status" value="1"/>
</dbReference>
<evidence type="ECO:0000259" key="15">
    <source>
        <dbReference type="PROSITE" id="PS50234"/>
    </source>
</evidence>
<feature type="domain" description="Fibronectin type-III" evidence="16">
    <location>
        <begin position="339"/>
        <end position="429"/>
    </location>
</feature>
<keyword evidence="9" id="KW-0325">Glycoprotein</keyword>
<keyword evidence="3" id="KW-0272">Extracellular matrix</keyword>
<dbReference type="FunFam" id="2.60.40.10:FF:000638">
    <property type="entry name" value="von Willebrand factor A domain-containing 1"/>
    <property type="match status" value="1"/>
</dbReference>
<evidence type="ECO:0000256" key="3">
    <source>
        <dbReference type="ARBA" id="ARBA00022530"/>
    </source>
</evidence>
<accession>A0A2Y9KLU4</accession>
<dbReference type="GeneID" id="111154695"/>
<dbReference type="AlphaFoldDB" id="A0A2Y9KLU4"/>
<dbReference type="KEGG" id="elk:111154695"/>
<dbReference type="InterPro" id="IPR013783">
    <property type="entry name" value="Ig-like_fold"/>
</dbReference>
<evidence type="ECO:0000256" key="12">
    <source>
        <dbReference type="ARBA" id="ARBA00063852"/>
    </source>
</evidence>
<comment type="subunit">
    <text evidence="12">Homodimer or homomultimer; disulfide-linked. Interacts with HSPG2.</text>
</comment>
<feature type="region of interest" description="Disordered" evidence="13">
    <location>
        <begin position="298"/>
        <end position="340"/>
    </location>
</feature>
<evidence type="ECO:0000256" key="2">
    <source>
        <dbReference type="ARBA" id="ARBA00022525"/>
    </source>
</evidence>
<evidence type="ECO:0000256" key="7">
    <source>
        <dbReference type="ARBA" id="ARBA00022869"/>
    </source>
</evidence>
<proteinExistence type="predicted"/>
<keyword evidence="8" id="KW-1015">Disulfide bond</keyword>
<dbReference type="Pfam" id="PF00092">
    <property type="entry name" value="VWA"/>
    <property type="match status" value="1"/>
</dbReference>
<dbReference type="InterPro" id="IPR036465">
    <property type="entry name" value="vWFA_dom_sf"/>
</dbReference>
<evidence type="ECO:0000256" key="13">
    <source>
        <dbReference type="SAM" id="MobiDB-lite"/>
    </source>
</evidence>
<keyword evidence="5 14" id="KW-0732">Signal</keyword>
<sequence>MLPWTAFSLALSLRLALARSGAERGPRASAPQGDLLFLLDSSASVSHYEFSRVREFVGQLVGLLPLGPGALRTSLVHVGSRPYTEFPFGQHSSGEAVQDAIRAAAQRMGDTNTGLALAYAKEQLFAEVAGARPGVPKVLVWVTDGGSSDPVGPPMQELKDLGVTVFVVSTGRGNLLELSAAASAPPEEYLHFVDVDDLHIIAQQLRASILDAMRPQQLRASEVTSSGFRLAWPPLLTADSGYYVLELAPSADPGTVRRQQLPGNATGWAWTNLDPDTDYEVALVPESNVHLVRPQHLRVHTLPREPGAEGGAAGAGRGQDETPPPPLTRPPPPPPEEAGPERIVVSHARPRSLRVSWTPALGPAAVLGYHVQYGPLPGGAAQRVEVPAGRNGTTLQGLAPGTAYLVTVTAAFRSGRERALSAKACTPDGPRSRALRPQPPGAAGRAP</sequence>
<dbReference type="SMART" id="SM00060">
    <property type="entry name" value="FN3"/>
    <property type="match status" value="2"/>
</dbReference>
<dbReference type="Proteomes" id="UP000248482">
    <property type="component" value="Unplaced"/>
</dbReference>
<dbReference type="InterPro" id="IPR050525">
    <property type="entry name" value="ECM_Assembly_Org"/>
</dbReference>
<organism evidence="17 18">
    <name type="scientific">Enhydra lutris kenyoni</name>
    <name type="common">northern sea otter</name>
    <dbReference type="NCBI Taxonomy" id="391180"/>
    <lineage>
        <taxon>Eukaryota</taxon>
        <taxon>Metazoa</taxon>
        <taxon>Chordata</taxon>
        <taxon>Craniata</taxon>
        <taxon>Vertebrata</taxon>
        <taxon>Euteleostomi</taxon>
        <taxon>Mammalia</taxon>
        <taxon>Eutheria</taxon>
        <taxon>Laurasiatheria</taxon>
        <taxon>Carnivora</taxon>
        <taxon>Caniformia</taxon>
        <taxon>Musteloidea</taxon>
        <taxon>Mustelidae</taxon>
        <taxon>Lutrinae</taxon>
        <taxon>Enhydra</taxon>
    </lineage>
</organism>
<dbReference type="STRING" id="391180.A0A2Y9KLU4"/>
<feature type="signal peptide" evidence="14">
    <location>
        <begin position="1"/>
        <end position="18"/>
    </location>
</feature>
<evidence type="ECO:0000313" key="17">
    <source>
        <dbReference type="Proteomes" id="UP000248482"/>
    </source>
</evidence>
<dbReference type="RefSeq" id="XP_022370245.1">
    <property type="nucleotide sequence ID" value="XM_022514537.1"/>
</dbReference>
<evidence type="ECO:0000256" key="14">
    <source>
        <dbReference type="SAM" id="SignalP"/>
    </source>
</evidence>
<evidence type="ECO:0000256" key="1">
    <source>
        <dbReference type="ARBA" id="ARBA00004302"/>
    </source>
</evidence>
<dbReference type="GO" id="GO:0005604">
    <property type="term" value="C:basement membrane"/>
    <property type="evidence" value="ECO:0007669"/>
    <property type="project" value="UniProtKB-SubCell"/>
</dbReference>
<keyword evidence="6" id="KW-0677">Repeat</keyword>
<dbReference type="Gene3D" id="2.60.40.10">
    <property type="entry name" value="Immunoglobulins"/>
    <property type="match status" value="2"/>
</dbReference>
<evidence type="ECO:0000256" key="5">
    <source>
        <dbReference type="ARBA" id="ARBA00022729"/>
    </source>
</evidence>
<keyword evidence="17" id="KW-1185">Reference proteome</keyword>
<dbReference type="Pfam" id="PF00041">
    <property type="entry name" value="fn3"/>
    <property type="match status" value="2"/>
</dbReference>
<dbReference type="FunFam" id="3.40.50.410:FF:000046">
    <property type="entry name" value="von Willebrand factor A domain-containing protein 1"/>
    <property type="match status" value="1"/>
</dbReference>
<feature type="compositionally biased region" description="Pro residues" evidence="13">
    <location>
        <begin position="322"/>
        <end position="337"/>
    </location>
</feature>
<evidence type="ECO:0000256" key="8">
    <source>
        <dbReference type="ARBA" id="ARBA00023157"/>
    </source>
</evidence>